<reference evidence="2" key="1">
    <citation type="submission" date="2024-05" db="EMBL/GenBank/DDBJ databases">
        <title>Whole genome shotgun sequence of Streptomyces hydrogenans NBRC 13475.</title>
        <authorList>
            <person name="Komaki H."/>
            <person name="Tamura T."/>
        </authorList>
    </citation>
    <scope>NUCLEOTIDE SEQUENCE</scope>
    <source>
        <strain evidence="2">NBRC 13475</strain>
    </source>
</reference>
<comment type="caution">
    <text evidence="2">The sequence shown here is derived from an EMBL/GenBank/DDBJ whole genome shotgun (WGS) entry which is preliminary data.</text>
</comment>
<evidence type="ECO:0000313" key="2">
    <source>
        <dbReference type="EMBL" id="GHI23413.1"/>
    </source>
</evidence>
<dbReference type="EMBL" id="BNDW01000038">
    <property type="protein sequence ID" value="GHI23413.1"/>
    <property type="molecule type" value="Genomic_DNA"/>
</dbReference>
<evidence type="ECO:0000313" key="3">
    <source>
        <dbReference type="Proteomes" id="UP001052739"/>
    </source>
</evidence>
<accession>A0ABQ3PEF2</accession>
<sequence>MQAAAEKAVKEFPTAAVAAVEPSTGAIRAVANNPASGFNTAFQGKQAPGSTMKIVTGR</sequence>
<proteinExistence type="predicted"/>
<dbReference type="Pfam" id="PF00905">
    <property type="entry name" value="Transpeptidase"/>
    <property type="match status" value="1"/>
</dbReference>
<dbReference type="InterPro" id="IPR001460">
    <property type="entry name" value="PCN-bd_Tpept"/>
</dbReference>
<dbReference type="Gene3D" id="3.40.710.10">
    <property type="entry name" value="DD-peptidase/beta-lactamase superfamily"/>
    <property type="match status" value="1"/>
</dbReference>
<protein>
    <recommendedName>
        <fullName evidence="1">Penicillin-binding protein transpeptidase domain-containing protein</fullName>
    </recommendedName>
</protein>
<dbReference type="SUPFAM" id="SSF56601">
    <property type="entry name" value="beta-lactamase/transpeptidase-like"/>
    <property type="match status" value="1"/>
</dbReference>
<feature type="domain" description="Penicillin-binding protein transpeptidase" evidence="1">
    <location>
        <begin position="16"/>
        <end position="56"/>
    </location>
</feature>
<evidence type="ECO:0000259" key="1">
    <source>
        <dbReference type="Pfam" id="PF00905"/>
    </source>
</evidence>
<dbReference type="Proteomes" id="UP001052739">
    <property type="component" value="Unassembled WGS sequence"/>
</dbReference>
<dbReference type="InterPro" id="IPR012338">
    <property type="entry name" value="Beta-lactam/transpept-like"/>
</dbReference>
<name>A0ABQ3PEF2_9ACTN</name>
<gene>
    <name evidence="2" type="ORF">Shyd_47840</name>
</gene>
<keyword evidence="3" id="KW-1185">Reference proteome</keyword>
<organism evidence="2 3">
    <name type="scientific">Streptomyces hydrogenans</name>
    <dbReference type="NCBI Taxonomy" id="1873719"/>
    <lineage>
        <taxon>Bacteria</taxon>
        <taxon>Bacillati</taxon>
        <taxon>Actinomycetota</taxon>
        <taxon>Actinomycetes</taxon>
        <taxon>Kitasatosporales</taxon>
        <taxon>Streptomycetaceae</taxon>
        <taxon>Streptomyces</taxon>
    </lineage>
</organism>